<dbReference type="Pfam" id="PF00453">
    <property type="entry name" value="Ribosomal_L20"/>
    <property type="match status" value="1"/>
</dbReference>
<evidence type="ECO:0000256" key="2">
    <source>
        <dbReference type="ARBA" id="ARBA00007698"/>
    </source>
</evidence>
<dbReference type="GeneID" id="60238767"/>
<keyword evidence="6" id="KW-0687">Ribonucleoprotein</keyword>
<dbReference type="InterPro" id="IPR049946">
    <property type="entry name" value="RIBOSOMAL_L20_CS"/>
</dbReference>
<evidence type="ECO:0000256" key="4">
    <source>
        <dbReference type="ARBA" id="ARBA00022884"/>
    </source>
</evidence>
<dbReference type="PROSITE" id="PS00937">
    <property type="entry name" value="RIBOSOMAL_L20"/>
    <property type="match status" value="1"/>
</dbReference>
<reference evidence="8" key="1">
    <citation type="submission" date="2020-08" db="EMBL/GenBank/DDBJ databases">
        <authorList>
            <person name="Chen S."/>
        </authorList>
    </citation>
    <scope>NUCLEOTIDE SEQUENCE</scope>
</reference>
<evidence type="ECO:0000256" key="6">
    <source>
        <dbReference type="ARBA" id="ARBA00023274"/>
    </source>
</evidence>
<dbReference type="GO" id="GO:1990904">
    <property type="term" value="C:ribonucleoprotein complex"/>
    <property type="evidence" value="ECO:0007669"/>
    <property type="project" value="UniProtKB-KW"/>
</dbReference>
<dbReference type="PANTHER" id="PTHR10986">
    <property type="entry name" value="39S RIBOSOMAL PROTEIN L20"/>
    <property type="match status" value="1"/>
</dbReference>
<keyword evidence="5 8" id="KW-0689">Ribosomal protein</keyword>
<dbReference type="SUPFAM" id="SSF74731">
    <property type="entry name" value="Ribosomal protein L20"/>
    <property type="match status" value="1"/>
</dbReference>
<geneLocation type="chloroplast" evidence="8"/>
<sequence length="78" mass="9524">MVSADRDRRKQKRNFRSLWITRINGAIREMKLFFNYSKWIHHLYTAQLLINRKMLAQMARFNPQCLFMVSKKIAYSEL</sequence>
<dbReference type="GO" id="GO:0009536">
    <property type="term" value="C:plastid"/>
    <property type="evidence" value="ECO:0007669"/>
    <property type="project" value="UniProtKB-SubCell"/>
</dbReference>
<protein>
    <recommendedName>
        <fullName evidence="7">Large ribosomal subunit protein bL20c</fullName>
    </recommendedName>
</protein>
<organism evidence="8">
    <name type="scientific">Incarvillea sinensis</name>
    <dbReference type="NCBI Taxonomy" id="291312"/>
    <lineage>
        <taxon>Eukaryota</taxon>
        <taxon>Viridiplantae</taxon>
        <taxon>Streptophyta</taxon>
        <taxon>Embryophyta</taxon>
        <taxon>Tracheophyta</taxon>
        <taxon>Spermatophyta</taxon>
        <taxon>Magnoliopsida</taxon>
        <taxon>eudicotyledons</taxon>
        <taxon>Gunneridae</taxon>
        <taxon>Pentapetalae</taxon>
        <taxon>asterids</taxon>
        <taxon>lamiids</taxon>
        <taxon>Lamiales</taxon>
        <taxon>Bignoniaceae</taxon>
        <taxon>Tecomeae</taxon>
        <taxon>Incarvillea</taxon>
    </lineage>
</organism>
<name>A0A866VZA4_9LAMI</name>
<dbReference type="RefSeq" id="YP_009946743.1">
    <property type="nucleotide sequence ID" value="NC_051523.1"/>
</dbReference>
<dbReference type="EMBL" id="MT937254">
    <property type="protein sequence ID" value="QOE76735.1"/>
    <property type="molecule type" value="Genomic_DNA"/>
</dbReference>
<comment type="subcellular location">
    <subcellularLocation>
        <location evidence="1">Plastid</location>
    </subcellularLocation>
</comment>
<dbReference type="GO" id="GO:0003735">
    <property type="term" value="F:structural constituent of ribosome"/>
    <property type="evidence" value="ECO:0007669"/>
    <property type="project" value="InterPro"/>
</dbReference>
<keyword evidence="8" id="KW-0150">Chloroplast</keyword>
<accession>A0A866VZA4</accession>
<dbReference type="AlphaFoldDB" id="A0A866VZA4"/>
<dbReference type="GO" id="GO:0006412">
    <property type="term" value="P:translation"/>
    <property type="evidence" value="ECO:0007669"/>
    <property type="project" value="InterPro"/>
</dbReference>
<keyword evidence="4" id="KW-0694">RNA-binding</keyword>
<evidence type="ECO:0000256" key="7">
    <source>
        <dbReference type="ARBA" id="ARBA00035295"/>
    </source>
</evidence>
<dbReference type="NCBIfam" id="TIGR01032">
    <property type="entry name" value="rplT_bact"/>
    <property type="match status" value="1"/>
</dbReference>
<gene>
    <name evidence="8" type="primary">rpl20</name>
</gene>
<evidence type="ECO:0000256" key="5">
    <source>
        <dbReference type="ARBA" id="ARBA00022980"/>
    </source>
</evidence>
<comment type="similarity">
    <text evidence="2">Belongs to the bacterial ribosomal protein bL20 family.</text>
</comment>
<proteinExistence type="inferred from homology"/>
<dbReference type="InterPro" id="IPR005813">
    <property type="entry name" value="Ribosomal_bL20"/>
</dbReference>
<evidence type="ECO:0000313" key="8">
    <source>
        <dbReference type="EMBL" id="QOE76735.1"/>
    </source>
</evidence>
<keyword evidence="8" id="KW-0934">Plastid</keyword>
<dbReference type="GO" id="GO:0005840">
    <property type="term" value="C:ribosome"/>
    <property type="evidence" value="ECO:0007669"/>
    <property type="project" value="UniProtKB-KW"/>
</dbReference>
<evidence type="ECO:0000256" key="1">
    <source>
        <dbReference type="ARBA" id="ARBA00004474"/>
    </source>
</evidence>
<dbReference type="Gene3D" id="1.10.1900.20">
    <property type="entry name" value="Ribosomal protein L20"/>
    <property type="match status" value="1"/>
</dbReference>
<dbReference type="GO" id="GO:0019843">
    <property type="term" value="F:rRNA binding"/>
    <property type="evidence" value="ECO:0007669"/>
    <property type="project" value="UniProtKB-KW"/>
</dbReference>
<dbReference type="FunFam" id="1.10.1900.20:FF:000001">
    <property type="entry name" value="50S ribosomal protein L20"/>
    <property type="match status" value="1"/>
</dbReference>
<dbReference type="CDD" id="cd07026">
    <property type="entry name" value="Ribosomal_L20"/>
    <property type="match status" value="1"/>
</dbReference>
<evidence type="ECO:0000256" key="3">
    <source>
        <dbReference type="ARBA" id="ARBA00022730"/>
    </source>
</evidence>
<keyword evidence="3" id="KW-0699">rRNA-binding</keyword>
<dbReference type="InterPro" id="IPR035566">
    <property type="entry name" value="Ribosomal_protein_bL20_C"/>
</dbReference>